<dbReference type="CDD" id="cd22343">
    <property type="entry name" value="PDDEXK_lambda_exonuclease-like"/>
    <property type="match status" value="1"/>
</dbReference>
<dbReference type="SUPFAM" id="SSF52980">
    <property type="entry name" value="Restriction endonuclease-like"/>
    <property type="match status" value="1"/>
</dbReference>
<keyword evidence="3" id="KW-1185">Reference proteome</keyword>
<accession>A0A9Q1BGQ8</accession>
<gene>
    <name evidence="2" type="ORF">HOLleu_36583</name>
</gene>
<dbReference type="PANTHER" id="PTHR47526">
    <property type="entry name" value="ATP-DEPENDENT DNA HELICASE"/>
    <property type="match status" value="1"/>
</dbReference>
<protein>
    <recommendedName>
        <fullName evidence="1">YqaJ viral recombinase domain-containing protein</fullName>
    </recommendedName>
</protein>
<dbReference type="InterPro" id="IPR011335">
    <property type="entry name" value="Restrct_endonuc-II-like"/>
</dbReference>
<proteinExistence type="predicted"/>
<evidence type="ECO:0000313" key="2">
    <source>
        <dbReference type="EMBL" id="KAJ8023987.1"/>
    </source>
</evidence>
<sequence length="192" mass="22409">MGYYGSPNAPSLHWVRCMEDVARKHYLAHHRLNTKHRSVSWQPTGLWVSIQCPFIAASPDGIISCQQCGKGLLEIKNPYKYKNSTIHEFTSKVDTCLIHCNGVTHLDRKHDYYYQIQFQLWVTGFQWCDFVLRTNSQMDNIFVERLVQDNNFISNILPKLNYFFYYGIIPELKSRSVQGLVILNAVLKQCNE</sequence>
<evidence type="ECO:0000313" key="3">
    <source>
        <dbReference type="Proteomes" id="UP001152320"/>
    </source>
</evidence>
<comment type="caution">
    <text evidence="2">The sequence shown here is derived from an EMBL/GenBank/DDBJ whole genome shotgun (WGS) entry which is preliminary data.</text>
</comment>
<dbReference type="PANTHER" id="PTHR47526:SF3">
    <property type="entry name" value="PHD-TYPE DOMAIN-CONTAINING PROTEIN"/>
    <property type="match status" value="1"/>
</dbReference>
<organism evidence="2 3">
    <name type="scientific">Holothuria leucospilota</name>
    <name type="common">Black long sea cucumber</name>
    <name type="synonym">Mertensiothuria leucospilota</name>
    <dbReference type="NCBI Taxonomy" id="206669"/>
    <lineage>
        <taxon>Eukaryota</taxon>
        <taxon>Metazoa</taxon>
        <taxon>Echinodermata</taxon>
        <taxon>Eleutherozoa</taxon>
        <taxon>Echinozoa</taxon>
        <taxon>Holothuroidea</taxon>
        <taxon>Aspidochirotacea</taxon>
        <taxon>Aspidochirotida</taxon>
        <taxon>Holothuriidae</taxon>
        <taxon>Holothuria</taxon>
    </lineage>
</organism>
<dbReference type="Pfam" id="PF09588">
    <property type="entry name" value="YqaJ"/>
    <property type="match status" value="1"/>
</dbReference>
<dbReference type="EMBL" id="JAIZAY010000019">
    <property type="protein sequence ID" value="KAJ8023987.1"/>
    <property type="molecule type" value="Genomic_DNA"/>
</dbReference>
<dbReference type="InterPro" id="IPR019080">
    <property type="entry name" value="YqaJ_viral_recombinase"/>
</dbReference>
<reference evidence="2" key="1">
    <citation type="submission" date="2021-10" db="EMBL/GenBank/DDBJ databases">
        <title>Tropical sea cucumber genome reveals ecological adaptation and Cuvierian tubules defense mechanism.</title>
        <authorList>
            <person name="Chen T."/>
        </authorList>
    </citation>
    <scope>NUCLEOTIDE SEQUENCE</scope>
    <source>
        <strain evidence="2">Nanhai2018</strain>
        <tissue evidence="2">Muscle</tissue>
    </source>
</reference>
<dbReference type="OrthoDB" id="6158042at2759"/>
<name>A0A9Q1BGQ8_HOLLE</name>
<dbReference type="InterPro" id="IPR011604">
    <property type="entry name" value="PDDEXK-like_dom_sf"/>
</dbReference>
<dbReference type="GO" id="GO:0006281">
    <property type="term" value="P:DNA repair"/>
    <property type="evidence" value="ECO:0007669"/>
    <property type="project" value="UniProtKB-ARBA"/>
</dbReference>
<evidence type="ECO:0000259" key="1">
    <source>
        <dbReference type="Pfam" id="PF09588"/>
    </source>
</evidence>
<feature type="domain" description="YqaJ viral recombinase" evidence="1">
    <location>
        <begin position="9"/>
        <end position="126"/>
    </location>
</feature>
<dbReference type="Proteomes" id="UP001152320">
    <property type="component" value="Chromosome 19"/>
</dbReference>
<dbReference type="Gene3D" id="3.90.320.10">
    <property type="match status" value="1"/>
</dbReference>
<dbReference type="AlphaFoldDB" id="A0A9Q1BGQ8"/>